<evidence type="ECO:0000313" key="13">
    <source>
        <dbReference type="Proteomes" id="UP000807716"/>
    </source>
</evidence>
<feature type="region of interest" description="Disordered" evidence="9">
    <location>
        <begin position="218"/>
        <end position="431"/>
    </location>
</feature>
<dbReference type="PANTHER" id="PTHR46009:SF1">
    <property type="entry name" value="VACUOLAR PROTEIN SORTING-ASSOCIATED PROTEIN VTA1 HOMOLOG"/>
    <property type="match status" value="1"/>
</dbReference>
<feature type="domain" description="Vta1 C-terminal" evidence="11">
    <location>
        <begin position="440"/>
        <end position="475"/>
    </location>
</feature>
<reference evidence="12" key="1">
    <citation type="journal article" date="2020" name="Fungal Divers.">
        <title>Resolving the Mortierellaceae phylogeny through synthesis of multi-gene phylogenetics and phylogenomics.</title>
        <authorList>
            <person name="Vandepol N."/>
            <person name="Liber J."/>
            <person name="Desiro A."/>
            <person name="Na H."/>
            <person name="Kennedy M."/>
            <person name="Barry K."/>
            <person name="Grigoriev I.V."/>
            <person name="Miller A.N."/>
            <person name="O'Donnell K."/>
            <person name="Stajich J.E."/>
            <person name="Bonito G."/>
        </authorList>
    </citation>
    <scope>NUCLEOTIDE SEQUENCE</scope>
    <source>
        <strain evidence="12">BC1065</strain>
    </source>
</reference>
<dbReference type="Proteomes" id="UP000807716">
    <property type="component" value="Unassembled WGS sequence"/>
</dbReference>
<dbReference type="PANTHER" id="PTHR46009">
    <property type="entry name" value="VACUOLAR PROTEIN SORTING-ASSOCIATED PROTEIN VTA1 HOMOLOG"/>
    <property type="match status" value="1"/>
</dbReference>
<keyword evidence="5" id="KW-0963">Cytoplasm</keyword>
<feature type="compositionally biased region" description="Low complexity" evidence="9">
    <location>
        <begin position="328"/>
        <end position="349"/>
    </location>
</feature>
<protein>
    <recommendedName>
        <fullName evidence="14">DUF605-domain-containing protein</fullName>
    </recommendedName>
</protein>
<evidence type="ECO:0000256" key="3">
    <source>
        <dbReference type="ARBA" id="ARBA00007895"/>
    </source>
</evidence>
<comment type="similarity">
    <text evidence="3">Belongs to the VTA1 family.</text>
</comment>
<comment type="caution">
    <text evidence="12">The sequence shown here is derived from an EMBL/GenBank/DDBJ whole genome shotgun (WGS) entry which is preliminary data.</text>
</comment>
<feature type="compositionally biased region" description="Pro residues" evidence="9">
    <location>
        <begin position="306"/>
        <end position="327"/>
    </location>
</feature>
<evidence type="ECO:0000256" key="5">
    <source>
        <dbReference type="ARBA" id="ARBA00022490"/>
    </source>
</evidence>
<dbReference type="EMBL" id="JAAAJB010000155">
    <property type="protein sequence ID" value="KAG0263782.1"/>
    <property type="molecule type" value="Genomic_DNA"/>
</dbReference>
<keyword evidence="7" id="KW-0653">Protein transport</keyword>
<feature type="region of interest" description="Disordered" evidence="9">
    <location>
        <begin position="153"/>
        <end position="176"/>
    </location>
</feature>
<evidence type="ECO:0000256" key="2">
    <source>
        <dbReference type="ARBA" id="ARBA00004496"/>
    </source>
</evidence>
<keyword evidence="8" id="KW-0472">Membrane</keyword>
<feature type="compositionally biased region" description="Low complexity" evidence="9">
    <location>
        <begin position="403"/>
        <end position="423"/>
    </location>
</feature>
<organism evidence="12 13">
    <name type="scientific">Actinomortierella ambigua</name>
    <dbReference type="NCBI Taxonomy" id="1343610"/>
    <lineage>
        <taxon>Eukaryota</taxon>
        <taxon>Fungi</taxon>
        <taxon>Fungi incertae sedis</taxon>
        <taxon>Mucoromycota</taxon>
        <taxon>Mortierellomycotina</taxon>
        <taxon>Mortierellomycetes</taxon>
        <taxon>Mortierellales</taxon>
        <taxon>Mortierellaceae</taxon>
        <taxon>Actinomortierella</taxon>
    </lineage>
</organism>
<dbReference type="InterPro" id="IPR039431">
    <property type="entry name" value="Vta1/CALS_N"/>
</dbReference>
<comment type="subcellular location">
    <subcellularLocation>
        <location evidence="2">Cytoplasm</location>
    </subcellularLocation>
    <subcellularLocation>
        <location evidence="1">Endosome membrane</location>
        <topology evidence="1">Peripheral membrane protein</topology>
    </subcellularLocation>
</comment>
<dbReference type="Pfam" id="PF18097">
    <property type="entry name" value="Vta1_C"/>
    <property type="match status" value="1"/>
</dbReference>
<name>A0A9P6QBR7_9FUNG</name>
<dbReference type="Pfam" id="PF04652">
    <property type="entry name" value="Vta1"/>
    <property type="match status" value="1"/>
</dbReference>
<evidence type="ECO:0000256" key="9">
    <source>
        <dbReference type="SAM" id="MobiDB-lite"/>
    </source>
</evidence>
<accession>A0A9P6QBR7</accession>
<evidence type="ECO:0000313" key="12">
    <source>
        <dbReference type="EMBL" id="KAG0263782.1"/>
    </source>
</evidence>
<dbReference type="InterPro" id="IPR041212">
    <property type="entry name" value="Vta1_C"/>
</dbReference>
<dbReference type="Gene3D" id="1.25.40.270">
    <property type="entry name" value="Vacuolar protein sorting-associated protein vta1"/>
    <property type="match status" value="1"/>
</dbReference>
<dbReference type="OrthoDB" id="391137at2759"/>
<evidence type="ECO:0000256" key="7">
    <source>
        <dbReference type="ARBA" id="ARBA00022927"/>
    </source>
</evidence>
<feature type="compositionally biased region" description="Gly residues" evidence="9">
    <location>
        <begin position="218"/>
        <end position="227"/>
    </location>
</feature>
<keyword evidence="13" id="KW-1185">Reference proteome</keyword>
<dbReference type="Gene3D" id="1.20.5.420">
    <property type="entry name" value="Immunoglobulin FC, subunit C"/>
    <property type="match status" value="1"/>
</dbReference>
<dbReference type="GO" id="GO:0015031">
    <property type="term" value="P:protein transport"/>
    <property type="evidence" value="ECO:0007669"/>
    <property type="project" value="UniProtKB-KW"/>
</dbReference>
<evidence type="ECO:0000256" key="4">
    <source>
        <dbReference type="ARBA" id="ARBA00022448"/>
    </source>
</evidence>
<feature type="compositionally biased region" description="Polar residues" evidence="9">
    <location>
        <begin position="165"/>
        <end position="176"/>
    </location>
</feature>
<dbReference type="GO" id="GO:0010008">
    <property type="term" value="C:endosome membrane"/>
    <property type="evidence" value="ECO:0007669"/>
    <property type="project" value="UniProtKB-SubCell"/>
</dbReference>
<dbReference type="AlphaFoldDB" id="A0A9P6QBR7"/>
<feature type="compositionally biased region" description="Pro residues" evidence="9">
    <location>
        <begin position="373"/>
        <end position="384"/>
    </location>
</feature>
<keyword evidence="4" id="KW-0813">Transport</keyword>
<keyword evidence="6" id="KW-0967">Endosome</keyword>
<dbReference type="InterPro" id="IPR023175">
    <property type="entry name" value="Vta1/CALS_N_sf"/>
</dbReference>
<evidence type="ECO:0000259" key="11">
    <source>
        <dbReference type="Pfam" id="PF18097"/>
    </source>
</evidence>
<feature type="domain" description="Vta1/callose synthase N-terminal" evidence="10">
    <location>
        <begin position="13"/>
        <end position="151"/>
    </location>
</feature>
<feature type="compositionally biased region" description="Polar residues" evidence="9">
    <location>
        <begin position="262"/>
        <end position="282"/>
    </location>
</feature>
<gene>
    <name evidence="12" type="ORF">DFQ27_001607</name>
</gene>
<evidence type="ECO:0000256" key="8">
    <source>
        <dbReference type="ARBA" id="ARBA00023136"/>
    </source>
</evidence>
<feature type="compositionally biased region" description="Gly residues" evidence="9">
    <location>
        <begin position="391"/>
        <end position="402"/>
    </location>
</feature>
<evidence type="ECO:0000259" key="10">
    <source>
        <dbReference type="Pfam" id="PF04652"/>
    </source>
</evidence>
<sequence length="477" mass="50399">MSAGTVPEGLKVITPYLQRASQLAEKEPIVSYYSNYYAAKLAIQKANKDNRVFIDSLLSTLEKQRKEIGENEAISNDLVGYAHIENFALKIFTRADDEDRQGQASQKTAKNYVAAANFLELLKVFGEIDSDTEEKIKYSKWRAAEIVKAIRDGRVPTPPQGAAGASQQDLNNATTASDNLGGVAGVVSPTFSSPLDPAAAAGSAANFMAPTNGVGNNGGGGGGGVTGGVMPPSSSHPTIANFPSPPLSNATPPIHHQLPFQHPSSAPQHTQFQDNNINHAFHQQQQQQPHPSTTLSAESPLIPSLAPAPPATLPGSAPPPPISPSPFAPSSHSPQPQQQQPFVPPSSQHQHQHQHQHQPPPPPMQPQFQPFPQSSPSPMQPPFIQPVAPSIGGGVAGPGAGAGATQQPLHQYQSPSPYQQPSPALGPAAPTAPMVLDPAVSTQVQKHCKWTISALTYDDVPTAIDNLEKALALLRNQ</sequence>
<evidence type="ECO:0008006" key="14">
    <source>
        <dbReference type="Google" id="ProtNLM"/>
    </source>
</evidence>
<dbReference type="GO" id="GO:0005771">
    <property type="term" value="C:multivesicular body"/>
    <property type="evidence" value="ECO:0007669"/>
    <property type="project" value="TreeGrafter"/>
</dbReference>
<evidence type="ECO:0000256" key="1">
    <source>
        <dbReference type="ARBA" id="ARBA00004481"/>
    </source>
</evidence>
<dbReference type="InterPro" id="IPR044538">
    <property type="entry name" value="Vta1-like"/>
</dbReference>
<proteinExistence type="inferred from homology"/>
<evidence type="ECO:0000256" key="6">
    <source>
        <dbReference type="ARBA" id="ARBA00022753"/>
    </source>
</evidence>
<dbReference type="GO" id="GO:0032511">
    <property type="term" value="P:late endosome to vacuole transport via multivesicular body sorting pathway"/>
    <property type="evidence" value="ECO:0007669"/>
    <property type="project" value="InterPro"/>
</dbReference>